<feature type="compositionally biased region" description="Basic residues" evidence="1">
    <location>
        <begin position="1"/>
        <end position="19"/>
    </location>
</feature>
<evidence type="ECO:0000313" key="2">
    <source>
        <dbReference type="EMBL" id="CAA9554007.1"/>
    </source>
</evidence>
<sequence>ERVKRRRPRRRTEPRRRVGRGGSPRSGASRRARPGSRSARPLGRRALREQAAHARAGADGRADSEVPAPGRSARAVGVTPPISTLPPRTVVEEPSLFHGSSWPRRPCARV</sequence>
<feature type="non-terminal residue" evidence="2">
    <location>
        <position position="110"/>
    </location>
</feature>
<organism evidence="2">
    <name type="scientific">uncultured Thermomicrobiales bacterium</name>
    <dbReference type="NCBI Taxonomy" id="1645740"/>
    <lineage>
        <taxon>Bacteria</taxon>
        <taxon>Pseudomonadati</taxon>
        <taxon>Thermomicrobiota</taxon>
        <taxon>Thermomicrobia</taxon>
        <taxon>Thermomicrobiales</taxon>
        <taxon>environmental samples</taxon>
    </lineage>
</organism>
<proteinExistence type="predicted"/>
<feature type="compositionally biased region" description="Basic and acidic residues" evidence="1">
    <location>
        <begin position="46"/>
        <end position="64"/>
    </location>
</feature>
<feature type="non-terminal residue" evidence="2">
    <location>
        <position position="1"/>
    </location>
</feature>
<protein>
    <submittedName>
        <fullName evidence="2">Uncharacterized protein</fullName>
    </submittedName>
</protein>
<reference evidence="2" key="1">
    <citation type="submission" date="2020-02" db="EMBL/GenBank/DDBJ databases">
        <authorList>
            <person name="Meier V. D."/>
        </authorList>
    </citation>
    <scope>NUCLEOTIDE SEQUENCE</scope>
    <source>
        <strain evidence="2">AVDCRST_MAG49</strain>
    </source>
</reference>
<evidence type="ECO:0000256" key="1">
    <source>
        <dbReference type="SAM" id="MobiDB-lite"/>
    </source>
</evidence>
<name>A0A6J4UNJ8_9BACT</name>
<feature type="region of interest" description="Disordered" evidence="1">
    <location>
        <begin position="1"/>
        <end position="88"/>
    </location>
</feature>
<accession>A0A6J4UNJ8</accession>
<dbReference type="AlphaFoldDB" id="A0A6J4UNJ8"/>
<dbReference type="EMBL" id="CADCWG010000135">
    <property type="protein sequence ID" value="CAA9554007.1"/>
    <property type="molecule type" value="Genomic_DNA"/>
</dbReference>
<gene>
    <name evidence="2" type="ORF">AVDCRST_MAG49-1971</name>
</gene>